<protein>
    <submittedName>
        <fullName evidence="1">Uncharacterized protein</fullName>
    </submittedName>
</protein>
<reference evidence="2" key="1">
    <citation type="submission" date="2016-10" db="EMBL/GenBank/DDBJ databases">
        <authorList>
            <person name="Varghese N."/>
            <person name="Submissions S."/>
        </authorList>
    </citation>
    <scope>NUCLEOTIDE SEQUENCE [LARGE SCALE GENOMIC DNA]</scope>
    <source>
        <strain evidence="2">DSM 19110</strain>
    </source>
</reference>
<dbReference type="OrthoDB" id="710652at2"/>
<dbReference type="STRING" id="430522.BFS30_25685"/>
<dbReference type="RefSeq" id="WP_074604708.1">
    <property type="nucleotide sequence ID" value="NZ_FNGY01000001.1"/>
</dbReference>
<sequence>MGYAKERGKLEKLLTKTAGINTYDEKGLAILVDSYEKYSHTVRILKNKEPELFLDLYTNELQQIKESRKTLKESDSDEARQTNFTGYKDSILHALEKTIKTTNETV</sequence>
<evidence type="ECO:0000313" key="1">
    <source>
        <dbReference type="EMBL" id="SDL54718.1"/>
    </source>
</evidence>
<name>A0A1G9KYB0_9SPHI</name>
<organism evidence="1 2">
    <name type="scientific">Pedobacter steynii</name>
    <dbReference type="NCBI Taxonomy" id="430522"/>
    <lineage>
        <taxon>Bacteria</taxon>
        <taxon>Pseudomonadati</taxon>
        <taxon>Bacteroidota</taxon>
        <taxon>Sphingobacteriia</taxon>
        <taxon>Sphingobacteriales</taxon>
        <taxon>Sphingobacteriaceae</taxon>
        <taxon>Pedobacter</taxon>
    </lineage>
</organism>
<dbReference type="AlphaFoldDB" id="A0A1G9KYB0"/>
<evidence type="ECO:0000313" key="2">
    <source>
        <dbReference type="Proteomes" id="UP000183200"/>
    </source>
</evidence>
<gene>
    <name evidence="1" type="ORF">SAMN05421820_101707</name>
</gene>
<dbReference type="EMBL" id="FNGY01000001">
    <property type="protein sequence ID" value="SDL54718.1"/>
    <property type="molecule type" value="Genomic_DNA"/>
</dbReference>
<accession>A0A1G9KYB0</accession>
<dbReference type="Proteomes" id="UP000183200">
    <property type="component" value="Unassembled WGS sequence"/>
</dbReference>
<proteinExistence type="predicted"/>
<keyword evidence="2" id="KW-1185">Reference proteome</keyword>